<keyword evidence="3" id="KW-1185">Reference proteome</keyword>
<sequence>MIAAAALVGLVAAPAMAAAKKDPEVRLAERLEGRVAGEPVRCIDTSRIRSSTIYDRTAIVFEAGSTLYVNRPDNGARALRRSDIMVTRPTINRLCNIDTVEMRDQSGFYSGSVFLGDFVPYKKAS</sequence>
<accession>A0A437GXS5</accession>
<dbReference type="OrthoDB" id="5956991at2"/>
<name>A0A437GXS5_9SPHN</name>
<evidence type="ECO:0000313" key="2">
    <source>
        <dbReference type="EMBL" id="RVQ67194.1"/>
    </source>
</evidence>
<gene>
    <name evidence="2" type="ORF">EKN06_08160</name>
</gene>
<dbReference type="Proteomes" id="UP000283003">
    <property type="component" value="Unassembled WGS sequence"/>
</dbReference>
<feature type="chain" id="PRO_5018993325" evidence="1">
    <location>
        <begin position="18"/>
        <end position="125"/>
    </location>
</feature>
<dbReference type="EMBL" id="RXOL01000003">
    <property type="protein sequence ID" value="RVQ67194.1"/>
    <property type="molecule type" value="Genomic_DNA"/>
</dbReference>
<evidence type="ECO:0000313" key="3">
    <source>
        <dbReference type="Proteomes" id="UP000283003"/>
    </source>
</evidence>
<protein>
    <submittedName>
        <fullName evidence="2">Uncharacterized protein</fullName>
    </submittedName>
</protein>
<organism evidence="2 3">
    <name type="scientific">Croceicoccus ponticola</name>
    <dbReference type="NCBI Taxonomy" id="2217664"/>
    <lineage>
        <taxon>Bacteria</taxon>
        <taxon>Pseudomonadati</taxon>
        <taxon>Pseudomonadota</taxon>
        <taxon>Alphaproteobacteria</taxon>
        <taxon>Sphingomonadales</taxon>
        <taxon>Erythrobacteraceae</taxon>
        <taxon>Croceicoccus</taxon>
    </lineage>
</organism>
<evidence type="ECO:0000256" key="1">
    <source>
        <dbReference type="SAM" id="SignalP"/>
    </source>
</evidence>
<dbReference type="AlphaFoldDB" id="A0A437GXS5"/>
<reference evidence="2 3" key="1">
    <citation type="submission" date="2018-12" db="EMBL/GenBank/DDBJ databases">
        <title>Croceicoccus ponticola sp. nov., a lipolytic bacterium isolated from seawater.</title>
        <authorList>
            <person name="Yoon J.-H."/>
        </authorList>
    </citation>
    <scope>NUCLEOTIDE SEQUENCE [LARGE SCALE GENOMIC DNA]</scope>
    <source>
        <strain evidence="2 3">GM-16</strain>
    </source>
</reference>
<proteinExistence type="predicted"/>
<keyword evidence="1" id="KW-0732">Signal</keyword>
<comment type="caution">
    <text evidence="2">The sequence shown here is derived from an EMBL/GenBank/DDBJ whole genome shotgun (WGS) entry which is preliminary data.</text>
</comment>
<feature type="signal peptide" evidence="1">
    <location>
        <begin position="1"/>
        <end position="17"/>
    </location>
</feature>